<dbReference type="PROSITE" id="PS51078">
    <property type="entry name" value="ICLR_ED"/>
    <property type="match status" value="1"/>
</dbReference>
<dbReference type="InterPro" id="IPR005471">
    <property type="entry name" value="Tscrpt_reg_IclR_N"/>
</dbReference>
<gene>
    <name evidence="6" type="ORF">H8B21_16580</name>
</gene>
<protein>
    <submittedName>
        <fullName evidence="6">IclR family transcriptional regulator</fullName>
    </submittedName>
</protein>
<organism evidence="6 7">
    <name type="scientific">Sphingobacterium chuzhouense</name>
    <dbReference type="NCBI Taxonomy" id="1742264"/>
    <lineage>
        <taxon>Bacteria</taxon>
        <taxon>Pseudomonadati</taxon>
        <taxon>Bacteroidota</taxon>
        <taxon>Sphingobacteriia</taxon>
        <taxon>Sphingobacteriales</taxon>
        <taxon>Sphingobacteriaceae</taxon>
        <taxon>Sphingobacterium</taxon>
    </lineage>
</organism>
<evidence type="ECO:0000256" key="2">
    <source>
        <dbReference type="ARBA" id="ARBA00023125"/>
    </source>
</evidence>
<dbReference type="PROSITE" id="PS51077">
    <property type="entry name" value="HTH_ICLR"/>
    <property type="match status" value="1"/>
</dbReference>
<feature type="domain" description="HTH iclR-type" evidence="4">
    <location>
        <begin position="2"/>
        <end position="62"/>
    </location>
</feature>
<dbReference type="RefSeq" id="WP_190314940.1">
    <property type="nucleotide sequence ID" value="NZ_JACNYL010000004.1"/>
</dbReference>
<dbReference type="InterPro" id="IPR036388">
    <property type="entry name" value="WH-like_DNA-bd_sf"/>
</dbReference>
<dbReference type="PANTHER" id="PTHR30136:SF24">
    <property type="entry name" value="HTH-TYPE TRANSCRIPTIONAL REPRESSOR ALLR"/>
    <property type="match status" value="1"/>
</dbReference>
<dbReference type="SMART" id="SM00346">
    <property type="entry name" value="HTH_ICLR"/>
    <property type="match status" value="1"/>
</dbReference>
<keyword evidence="1" id="KW-0805">Transcription regulation</keyword>
<name>A0ABR7XVV5_9SPHI</name>
<comment type="caution">
    <text evidence="6">The sequence shown here is derived from an EMBL/GenBank/DDBJ whole genome shotgun (WGS) entry which is preliminary data.</text>
</comment>
<dbReference type="PANTHER" id="PTHR30136">
    <property type="entry name" value="HELIX-TURN-HELIX TRANSCRIPTIONAL REGULATOR, ICLR FAMILY"/>
    <property type="match status" value="1"/>
</dbReference>
<dbReference type="InterPro" id="IPR036390">
    <property type="entry name" value="WH_DNA-bd_sf"/>
</dbReference>
<proteinExistence type="predicted"/>
<dbReference type="InterPro" id="IPR029016">
    <property type="entry name" value="GAF-like_dom_sf"/>
</dbReference>
<keyword evidence="2" id="KW-0238">DNA-binding</keyword>
<sequence>MIQVLNRALDILELLSRNLDKEHSLSEIATPLNLNHGTCANIIKTMVNRGYIEKKKGYLLGRQSYYLTNNFSNEAEIVRCAIDPMKNLSNTLMESCVLSVLKNNSRRTLHKETVMRELQANPRDEINVYKTATGKLLLAYLEPADRNAFISTYGLPGSIWKGVDNEGALIHELQKIKKTGYAIHYDEINIVGVAVPIFNKKQAVASLGVYLPENRFNKSMEAKILENLEETAKIISNKITF</sequence>
<dbReference type="Pfam" id="PF01614">
    <property type="entry name" value="IclR_C"/>
    <property type="match status" value="1"/>
</dbReference>
<evidence type="ECO:0000256" key="3">
    <source>
        <dbReference type="ARBA" id="ARBA00023163"/>
    </source>
</evidence>
<dbReference type="InterPro" id="IPR014757">
    <property type="entry name" value="Tscrpt_reg_IclR_C"/>
</dbReference>
<accession>A0ABR7XVV5</accession>
<dbReference type="Gene3D" id="3.30.450.40">
    <property type="match status" value="1"/>
</dbReference>
<reference evidence="6 7" key="1">
    <citation type="submission" date="2020-08" db="EMBL/GenBank/DDBJ databases">
        <title>Sphingobacterium sp. DN00404 isolated from aquaculture water.</title>
        <authorList>
            <person name="Zhang M."/>
        </authorList>
    </citation>
    <scope>NUCLEOTIDE SEQUENCE [LARGE SCALE GENOMIC DNA]</scope>
    <source>
        <strain evidence="6 7">KCTC 42746</strain>
    </source>
</reference>
<dbReference type="SUPFAM" id="SSF46785">
    <property type="entry name" value="Winged helix' DNA-binding domain"/>
    <property type="match status" value="1"/>
</dbReference>
<feature type="domain" description="IclR-ED" evidence="5">
    <location>
        <begin position="63"/>
        <end position="241"/>
    </location>
</feature>
<dbReference type="Gene3D" id="1.10.10.10">
    <property type="entry name" value="Winged helix-like DNA-binding domain superfamily/Winged helix DNA-binding domain"/>
    <property type="match status" value="1"/>
</dbReference>
<evidence type="ECO:0000313" key="7">
    <source>
        <dbReference type="Proteomes" id="UP000651112"/>
    </source>
</evidence>
<dbReference type="Proteomes" id="UP000651112">
    <property type="component" value="Unassembled WGS sequence"/>
</dbReference>
<evidence type="ECO:0000256" key="1">
    <source>
        <dbReference type="ARBA" id="ARBA00023015"/>
    </source>
</evidence>
<dbReference type="EMBL" id="JACNYL010000004">
    <property type="protein sequence ID" value="MBD1423185.1"/>
    <property type="molecule type" value="Genomic_DNA"/>
</dbReference>
<keyword evidence="7" id="KW-1185">Reference proteome</keyword>
<dbReference type="SUPFAM" id="SSF55781">
    <property type="entry name" value="GAF domain-like"/>
    <property type="match status" value="1"/>
</dbReference>
<evidence type="ECO:0000259" key="4">
    <source>
        <dbReference type="PROSITE" id="PS51077"/>
    </source>
</evidence>
<evidence type="ECO:0000259" key="5">
    <source>
        <dbReference type="PROSITE" id="PS51078"/>
    </source>
</evidence>
<dbReference type="Pfam" id="PF09339">
    <property type="entry name" value="HTH_IclR"/>
    <property type="match status" value="1"/>
</dbReference>
<keyword evidence="3" id="KW-0804">Transcription</keyword>
<dbReference type="InterPro" id="IPR050707">
    <property type="entry name" value="HTH_MetabolicPath_Reg"/>
</dbReference>
<evidence type="ECO:0000313" key="6">
    <source>
        <dbReference type="EMBL" id="MBD1423185.1"/>
    </source>
</evidence>